<feature type="region of interest" description="Disordered" evidence="1">
    <location>
        <begin position="191"/>
        <end position="212"/>
    </location>
</feature>
<keyword evidence="4" id="KW-1185">Reference proteome</keyword>
<sequence>MKLRVTNWISAIVFVLISKLPLTKGNVPSNRHSLLSTVINTANHVRRFNHQASPQLRLSRPTFNAVQAQLDLPARTNLQYPHDISLNQLKQSAGSSAGNPNHAVVPARFTLKSVSSSSTTGTHFVSPNVPLMSQRSRSGNQIMSRIYVPNHQTSRATGPLVQQRQGTVRFGSLGSSRPIQLRHVQRTQSTGNLLDAGNSKDPFGGQNNVPIPRNSGVGASTIEGMTSNLLESVESPITRVRIISPSINEITPNEGRIARLGSANVQDPLPVNSIQAEPPAISSDALNPNKDITVELNTEMTQDFVPVGKRHGPSRLAMPNQNQPDSIALTEMPLANSHGIHPVPQANDVFQHSASLEPFSKDTVLPDKVSPDQLLQNPSQPDIEQNILVSELLEAIPKDDTVLNIHSIGDPSASSNADIQVSPGIPLGFIEIRPTAGINNRSSQESRAPGI</sequence>
<reference evidence="3" key="1">
    <citation type="submission" date="2022-11" db="EMBL/GenBank/DDBJ databases">
        <title>Centuries of genome instability and evolution in soft-shell clam transmissible cancer (bioRxiv).</title>
        <authorList>
            <person name="Hart S.F.M."/>
            <person name="Yonemitsu M.A."/>
            <person name="Giersch R.M."/>
            <person name="Beal B.F."/>
            <person name="Arriagada G."/>
            <person name="Davis B.W."/>
            <person name="Ostrander E.A."/>
            <person name="Goff S.P."/>
            <person name="Metzger M.J."/>
        </authorList>
    </citation>
    <scope>NUCLEOTIDE SEQUENCE</scope>
    <source>
        <strain evidence="3">MELC-2E11</strain>
        <tissue evidence="3">Siphon/mantle</tissue>
    </source>
</reference>
<accession>A0ABY7E8M3</accession>
<evidence type="ECO:0000313" key="4">
    <source>
        <dbReference type="Proteomes" id="UP001164746"/>
    </source>
</evidence>
<feature type="signal peptide" evidence="2">
    <location>
        <begin position="1"/>
        <end position="25"/>
    </location>
</feature>
<protein>
    <submittedName>
        <fullName evidence="3">Uncharacterized protein</fullName>
    </submittedName>
</protein>
<dbReference type="EMBL" id="CP111016">
    <property type="protein sequence ID" value="WAR06352.1"/>
    <property type="molecule type" value="Genomic_DNA"/>
</dbReference>
<gene>
    <name evidence="3" type="ORF">MAR_021721</name>
</gene>
<name>A0ABY7E8M3_MYAAR</name>
<evidence type="ECO:0000256" key="1">
    <source>
        <dbReference type="SAM" id="MobiDB-lite"/>
    </source>
</evidence>
<evidence type="ECO:0000313" key="3">
    <source>
        <dbReference type="EMBL" id="WAR06352.1"/>
    </source>
</evidence>
<keyword evidence="2" id="KW-0732">Signal</keyword>
<feature type="chain" id="PRO_5046172751" evidence="2">
    <location>
        <begin position="26"/>
        <end position="451"/>
    </location>
</feature>
<dbReference type="Proteomes" id="UP001164746">
    <property type="component" value="Chromosome 5"/>
</dbReference>
<proteinExistence type="predicted"/>
<evidence type="ECO:0000256" key="2">
    <source>
        <dbReference type="SAM" id="SignalP"/>
    </source>
</evidence>
<organism evidence="3 4">
    <name type="scientific">Mya arenaria</name>
    <name type="common">Soft-shell clam</name>
    <dbReference type="NCBI Taxonomy" id="6604"/>
    <lineage>
        <taxon>Eukaryota</taxon>
        <taxon>Metazoa</taxon>
        <taxon>Spiralia</taxon>
        <taxon>Lophotrochozoa</taxon>
        <taxon>Mollusca</taxon>
        <taxon>Bivalvia</taxon>
        <taxon>Autobranchia</taxon>
        <taxon>Heteroconchia</taxon>
        <taxon>Euheterodonta</taxon>
        <taxon>Imparidentia</taxon>
        <taxon>Neoheterodontei</taxon>
        <taxon>Myida</taxon>
        <taxon>Myoidea</taxon>
        <taxon>Myidae</taxon>
        <taxon>Mya</taxon>
    </lineage>
</organism>